<sequence>MESTSLSCGIIMPISAMDGYLAKHWEEIQAIYIDVAQKCGLSNAKLVSEEKSSGVIHTNIIKNLFENDIVICDVSGKNPNVMFELGLRIAFDKPVIVTKDDETKISFDIAPLKYLEYPKTQHHGGIEKFKIDLTECLQATLEKSPSYLQSFGINYSRVDNSEAFLQKLSSIEKDVRLTKILTLQNQSNLSNLNDLIPFDPVARLNRKLGIKS</sequence>
<reference evidence="1" key="4">
    <citation type="journal article" date="2020" name="MicrobiologyOpen">
        <title>Tetrachloroethene respiration in Sulfurospirillum species is regulated by a two-component system as unraveled by comparative genomics, transcriptomics, and regulator binding studies.</title>
        <authorList>
            <person name="Esken J."/>
            <person name="Goris T."/>
            <person name="Gadkari J."/>
            <person name="Bischler T."/>
            <person name="Forstner K.U."/>
            <person name="Sharma C.M."/>
            <person name="Diekert G."/>
            <person name="Schubert T."/>
        </authorList>
    </citation>
    <scope>NUCLEOTIDE SEQUENCE</scope>
    <source>
        <strain evidence="1">JPD-1</strain>
    </source>
</reference>
<dbReference type="EMBL" id="CP039734">
    <property type="protein sequence ID" value="QIR76878.1"/>
    <property type="molecule type" value="Genomic_DNA"/>
</dbReference>
<evidence type="ECO:0000313" key="1">
    <source>
        <dbReference type="EMBL" id="ATB69229.1"/>
    </source>
</evidence>
<reference evidence="3" key="2">
    <citation type="submission" date="2017-09" db="EMBL/GenBank/DDBJ databases">
        <title>The complete genome of Sulfurospirillum sp. JPD-1.</title>
        <authorList>
            <person name="Goris T."/>
        </authorList>
    </citation>
    <scope>NUCLEOTIDE SEQUENCE [LARGE SCALE GENOMIC DNA]</scope>
    <source>
        <strain evidence="3">JPD-1</strain>
    </source>
</reference>
<evidence type="ECO:0000313" key="3">
    <source>
        <dbReference type="Proteomes" id="UP000217349"/>
    </source>
</evidence>
<accession>A0A290HV36</accession>
<dbReference type="RefSeq" id="WP_096046329.1">
    <property type="nucleotide sequence ID" value="NZ_CP023275.1"/>
</dbReference>
<organism evidence="1 3">
    <name type="scientific">Sulfurospirillum diekertiae</name>
    <dbReference type="NCBI Taxonomy" id="1854492"/>
    <lineage>
        <taxon>Bacteria</taxon>
        <taxon>Pseudomonadati</taxon>
        <taxon>Campylobacterota</taxon>
        <taxon>Epsilonproteobacteria</taxon>
        <taxon>Campylobacterales</taxon>
        <taxon>Sulfurospirillaceae</taxon>
        <taxon>Sulfurospirillum</taxon>
    </lineage>
</organism>
<reference evidence="2 4" key="1">
    <citation type="journal article" date="2017" name="Environ. Sci. Technol.">
        <title>Organohalide Respiration with Chlorinated Ethenes under Low pH Conditions.</title>
        <authorList>
            <person name="Yang Y."/>
            <person name="Capiro N.L."/>
            <person name="Marcet T.F."/>
            <person name="Yan J."/>
            <person name="Pennell K.D."/>
            <person name="Loffler F.E."/>
        </authorList>
    </citation>
    <scope>NUCLEOTIDE SEQUENCE [LARGE SCALE GENOMIC DNA]</scope>
    <source>
        <strain evidence="2 4">ACSDCE</strain>
    </source>
</reference>
<evidence type="ECO:0000313" key="2">
    <source>
        <dbReference type="EMBL" id="QIR76878.1"/>
    </source>
</evidence>
<proteinExistence type="predicted"/>
<reference evidence="2" key="5">
    <citation type="submission" date="2020-08" db="EMBL/GenBank/DDBJ databases">
        <authorList>
            <person name="Yang Y."/>
            <person name="Huo L."/>
            <person name="Yan J."/>
        </authorList>
    </citation>
    <scope>NUCLEOTIDE SEQUENCE</scope>
    <source>
        <strain evidence="2">ACSDCE</strain>
    </source>
</reference>
<dbReference type="Proteomes" id="UP000217349">
    <property type="component" value="Chromosome"/>
</dbReference>
<gene>
    <name evidence="2" type="ORF">FA584_11995</name>
    <name evidence="1" type="ORF">SJPD1_1117</name>
</gene>
<name>A0A290HV36_9BACT</name>
<evidence type="ECO:0008006" key="5">
    <source>
        <dbReference type="Google" id="ProtNLM"/>
    </source>
</evidence>
<accession>A0A6G9VVB1</accession>
<dbReference type="KEGG" id="sulj:SJPD1_1117"/>
<dbReference type="Proteomes" id="UP000502831">
    <property type="component" value="Chromosome"/>
</dbReference>
<dbReference type="OrthoDB" id="9816036at2"/>
<dbReference type="Gene3D" id="3.40.50.450">
    <property type="match status" value="1"/>
</dbReference>
<dbReference type="AlphaFoldDB" id="A0A290HV36"/>
<evidence type="ECO:0000313" key="4">
    <source>
        <dbReference type="Proteomes" id="UP000502831"/>
    </source>
</evidence>
<protein>
    <recommendedName>
        <fullName evidence="5">Nucleoside 2-deoxyribosyltransferase</fullName>
    </recommendedName>
</protein>
<reference evidence="1" key="3">
    <citation type="submission" date="2017-09" db="EMBL/GenBank/DDBJ databases">
        <authorList>
            <person name="Goris T."/>
        </authorList>
    </citation>
    <scope>NUCLEOTIDE SEQUENCE</scope>
    <source>
        <strain evidence="1">JPD-1</strain>
    </source>
</reference>
<dbReference type="EMBL" id="CP023275">
    <property type="protein sequence ID" value="ATB69229.1"/>
    <property type="molecule type" value="Genomic_DNA"/>
</dbReference>